<sequence>MSSSGVSERPYVTLTLVCMGVGPRLAALMEWGGCRLLPHERPYRRGPYWPACVARPAGGNQQHHGAFPFSYGVAVLGALPGCPGGVGGSCVLPHERPYRGGPYWPAHVARPMCGNQLRRSAFLFLYGVASLGQVLLRGKCPFQVFVGRGGGPPGRPRFAPPAQAQGDQWPKARPKPKSTRGDQWEVRTGVKPCSGIPGRVRGEGGQSGTGRQGPLEVRDEAAKSRYGGTSGKKAPGDLASS</sequence>
<keyword evidence="3" id="KW-1185">Reference proteome</keyword>
<organism evidence="2 3">
    <name type="scientific">Labeo rohita</name>
    <name type="common">Indian major carp</name>
    <name type="synonym">Cyprinus rohita</name>
    <dbReference type="NCBI Taxonomy" id="84645"/>
    <lineage>
        <taxon>Eukaryota</taxon>
        <taxon>Metazoa</taxon>
        <taxon>Chordata</taxon>
        <taxon>Craniata</taxon>
        <taxon>Vertebrata</taxon>
        <taxon>Euteleostomi</taxon>
        <taxon>Actinopterygii</taxon>
        <taxon>Neopterygii</taxon>
        <taxon>Teleostei</taxon>
        <taxon>Ostariophysi</taxon>
        <taxon>Cypriniformes</taxon>
        <taxon>Cyprinidae</taxon>
        <taxon>Labeoninae</taxon>
        <taxon>Labeonini</taxon>
        <taxon>Labeo</taxon>
    </lineage>
</organism>
<protein>
    <submittedName>
        <fullName evidence="2">Uncharacterized protein</fullName>
    </submittedName>
</protein>
<proteinExistence type="predicted"/>
<reference evidence="2 3" key="1">
    <citation type="submission" date="2018-03" db="EMBL/GenBank/DDBJ databases">
        <title>Draft genome sequence of Rohu Carp (Labeo rohita).</title>
        <authorList>
            <person name="Das P."/>
            <person name="Kushwaha B."/>
            <person name="Joshi C.G."/>
            <person name="Kumar D."/>
            <person name="Nagpure N.S."/>
            <person name="Sahoo L."/>
            <person name="Das S.P."/>
            <person name="Bit A."/>
            <person name="Patnaik S."/>
            <person name="Meher P.K."/>
            <person name="Jayasankar P."/>
            <person name="Koringa P.G."/>
            <person name="Patel N.V."/>
            <person name="Hinsu A.T."/>
            <person name="Kumar R."/>
            <person name="Pandey M."/>
            <person name="Agarwal S."/>
            <person name="Srivastava S."/>
            <person name="Singh M."/>
            <person name="Iquebal M.A."/>
            <person name="Jaiswal S."/>
            <person name="Angadi U.B."/>
            <person name="Kumar N."/>
            <person name="Raza M."/>
            <person name="Shah T.M."/>
            <person name="Rai A."/>
            <person name="Jena J.K."/>
        </authorList>
    </citation>
    <scope>NUCLEOTIDE SEQUENCE [LARGE SCALE GENOMIC DNA]</scope>
    <source>
        <strain evidence="2">DASCIFA01</strain>
        <tissue evidence="2">Testis</tissue>
    </source>
</reference>
<accession>A0A498MQJ5</accession>
<name>A0A498MQJ5_LABRO</name>
<dbReference type="EMBL" id="QBIY01012673">
    <property type="protein sequence ID" value="RXN19335.1"/>
    <property type="molecule type" value="Genomic_DNA"/>
</dbReference>
<feature type="region of interest" description="Disordered" evidence="1">
    <location>
        <begin position="151"/>
        <end position="241"/>
    </location>
</feature>
<dbReference type="Proteomes" id="UP000290572">
    <property type="component" value="Unassembled WGS sequence"/>
</dbReference>
<comment type="caution">
    <text evidence="2">The sequence shown here is derived from an EMBL/GenBank/DDBJ whole genome shotgun (WGS) entry which is preliminary data.</text>
</comment>
<evidence type="ECO:0000313" key="2">
    <source>
        <dbReference type="EMBL" id="RXN19335.1"/>
    </source>
</evidence>
<dbReference type="AlphaFoldDB" id="A0A498MQJ5"/>
<gene>
    <name evidence="2" type="ORF">ROHU_025789</name>
</gene>
<evidence type="ECO:0000313" key="3">
    <source>
        <dbReference type="Proteomes" id="UP000290572"/>
    </source>
</evidence>
<evidence type="ECO:0000256" key="1">
    <source>
        <dbReference type="SAM" id="MobiDB-lite"/>
    </source>
</evidence>